<feature type="transmembrane region" description="Helical" evidence="6">
    <location>
        <begin position="496"/>
        <end position="522"/>
    </location>
</feature>
<feature type="transmembrane region" description="Helical" evidence="6">
    <location>
        <begin position="65"/>
        <end position="83"/>
    </location>
</feature>
<dbReference type="InterPro" id="IPR004477">
    <property type="entry name" value="ComEC_N"/>
</dbReference>
<keyword evidence="5 6" id="KW-0472">Membrane</keyword>
<dbReference type="AlphaFoldDB" id="A0A506UM78"/>
<comment type="subcellular location">
    <subcellularLocation>
        <location evidence="1">Cell membrane</location>
        <topology evidence="1">Multi-pass membrane protein</topology>
    </subcellularLocation>
</comment>
<feature type="transmembrane region" description="Helical" evidence="6">
    <location>
        <begin position="408"/>
        <end position="425"/>
    </location>
</feature>
<comment type="caution">
    <text evidence="8">The sequence shown here is derived from an EMBL/GenBank/DDBJ whole genome shotgun (WGS) entry which is preliminary data.</text>
</comment>
<dbReference type="InterPro" id="IPR052159">
    <property type="entry name" value="Competence_DNA_uptake"/>
</dbReference>
<dbReference type="Proteomes" id="UP000315037">
    <property type="component" value="Unassembled WGS sequence"/>
</dbReference>
<name>A0A506UM78_9PROT</name>
<evidence type="ECO:0000256" key="3">
    <source>
        <dbReference type="ARBA" id="ARBA00022692"/>
    </source>
</evidence>
<feature type="transmembrane region" description="Helical" evidence="6">
    <location>
        <begin position="103"/>
        <end position="124"/>
    </location>
</feature>
<dbReference type="Pfam" id="PF03772">
    <property type="entry name" value="Competence"/>
    <property type="match status" value="1"/>
</dbReference>
<evidence type="ECO:0000256" key="5">
    <source>
        <dbReference type="ARBA" id="ARBA00023136"/>
    </source>
</evidence>
<sequence length="791" mass="84605">MRKQGEQKPRGDVSALAGKLASKLEAALARQGRRRFCWLPVFLALGSALYFTLRYEPDRAEFLTLALVLGGLILFQAAGRTGLLQRWRNHRLYVRFPGSALPVLKRCLAGAVMAGLGGFLLAAWQAHRQPPMPDLPHEAVWLEGRLTEAVTLPPRQKGQQARLRLTLAQVVFDSPWYFNDAPLSRQLRVTVQPRQFPGLVSPEGKLSSPATQIGRQLRLRALLHPPSPPFMPGGRDPQREAWFSGLAGSGTGYGAVEFPEGARGQRKLQALAWTLEKLRLSWAQRIMTVLPGPDGAVAATLLVGETGGISPTLRQEFAASGLAHILAVAGLHLGMVMVVCAWACRRLFTFFEGPALRWPCRDLSLCAALLSGAVYVGLTGAHLPGVRALGMAALAVLGLLAGRKAVSMRSLALVALALLVISPVLVLDVSFQMSFAAVMALIAGYERWAESLHRLRGLSLWHRLGSATLGLGLTSLLAGGATLPITMAHFGRLQPWFIVANLIAVPLMGLWVMPLGVLCLVLMPFSGLVPLADLALVPMGWGIAVIRALAHGVAALPAASVPTGTFSGGVVACCLLGLCLVCLWQGRIRWLGVPLIAAGLALGLTTPRPVLIVAPDGRFIAVRDTAKQAFGAGPGRNEALRASWGEETGFDTAATLPTDCRQEGSCILPLAGRPTQLVHLRLKARGQTTTTPNESPEPEMCREVLLAVSLVPARRPCPGVPYLTRLSTRRDGAWAVYATGMSGTAAGAADEKRVKKTVLRLVSDRSWRGNRPWVGPPGFEGVPGLPLARAE</sequence>
<gene>
    <name evidence="8" type="ORF">E3202_07195</name>
</gene>
<dbReference type="RefSeq" id="WP_165600896.1">
    <property type="nucleotide sequence ID" value="NZ_SORZ01000002.1"/>
</dbReference>
<feature type="transmembrane region" description="Helical" evidence="6">
    <location>
        <begin position="322"/>
        <end position="348"/>
    </location>
</feature>
<evidence type="ECO:0000313" key="8">
    <source>
        <dbReference type="EMBL" id="TPW34283.1"/>
    </source>
</evidence>
<evidence type="ECO:0000256" key="4">
    <source>
        <dbReference type="ARBA" id="ARBA00022989"/>
    </source>
</evidence>
<organism evidence="8 9">
    <name type="scientific">Oecophyllibacter saccharovorans</name>
    <dbReference type="NCBI Taxonomy" id="2558360"/>
    <lineage>
        <taxon>Bacteria</taxon>
        <taxon>Pseudomonadati</taxon>
        <taxon>Pseudomonadota</taxon>
        <taxon>Alphaproteobacteria</taxon>
        <taxon>Acetobacterales</taxon>
        <taxon>Acetobacteraceae</taxon>
        <taxon>Oecophyllibacter</taxon>
    </lineage>
</organism>
<evidence type="ECO:0000256" key="2">
    <source>
        <dbReference type="ARBA" id="ARBA00022475"/>
    </source>
</evidence>
<feature type="transmembrane region" description="Helical" evidence="6">
    <location>
        <begin position="36"/>
        <end position="53"/>
    </location>
</feature>
<dbReference type="PANTHER" id="PTHR30619">
    <property type="entry name" value="DNA INTERNALIZATION/COMPETENCE PROTEIN COMEC/REC2"/>
    <property type="match status" value="1"/>
</dbReference>
<evidence type="ECO:0000313" key="9">
    <source>
        <dbReference type="Proteomes" id="UP000315037"/>
    </source>
</evidence>
<keyword evidence="4 6" id="KW-1133">Transmembrane helix</keyword>
<reference evidence="8 9" key="1">
    <citation type="submission" date="2019-03" db="EMBL/GenBank/DDBJ databases">
        <title>The complete genome sequence of Neokomagataea sp. Jb2 NBRC113641.</title>
        <authorList>
            <person name="Chua K.-O."/>
            <person name="Chan K.-G."/>
            <person name="See-Too W.-S."/>
        </authorList>
    </citation>
    <scope>NUCLEOTIDE SEQUENCE [LARGE SCALE GENOMIC DNA]</scope>
    <source>
        <strain evidence="8 9">Jb2</strain>
    </source>
</reference>
<feature type="domain" description="ComEC/Rec2-related protein" evidence="7">
    <location>
        <begin position="301"/>
        <end position="586"/>
    </location>
</feature>
<feature type="transmembrane region" description="Helical" evidence="6">
    <location>
        <begin position="534"/>
        <end position="554"/>
    </location>
</feature>
<dbReference type="NCBIfam" id="TIGR00360">
    <property type="entry name" value="ComEC_N-term"/>
    <property type="match status" value="1"/>
</dbReference>
<keyword evidence="3 6" id="KW-0812">Transmembrane</keyword>
<evidence type="ECO:0000259" key="7">
    <source>
        <dbReference type="Pfam" id="PF03772"/>
    </source>
</evidence>
<feature type="transmembrane region" description="Helical" evidence="6">
    <location>
        <begin position="360"/>
        <end position="378"/>
    </location>
</feature>
<evidence type="ECO:0000256" key="1">
    <source>
        <dbReference type="ARBA" id="ARBA00004651"/>
    </source>
</evidence>
<dbReference type="PANTHER" id="PTHR30619:SF1">
    <property type="entry name" value="RECOMBINATION PROTEIN 2"/>
    <property type="match status" value="1"/>
</dbReference>
<keyword evidence="9" id="KW-1185">Reference proteome</keyword>
<feature type="transmembrane region" description="Helical" evidence="6">
    <location>
        <begin position="566"/>
        <end position="584"/>
    </location>
</feature>
<accession>A0A506UM78</accession>
<dbReference type="GO" id="GO:0005886">
    <property type="term" value="C:plasma membrane"/>
    <property type="evidence" value="ECO:0007669"/>
    <property type="project" value="UniProtKB-SubCell"/>
</dbReference>
<proteinExistence type="predicted"/>
<keyword evidence="2" id="KW-1003">Cell membrane</keyword>
<dbReference type="EMBL" id="SORZ01000002">
    <property type="protein sequence ID" value="TPW34283.1"/>
    <property type="molecule type" value="Genomic_DNA"/>
</dbReference>
<protein>
    <submittedName>
        <fullName evidence="8">ComEC family competence protein</fullName>
    </submittedName>
</protein>
<feature type="transmembrane region" description="Helical" evidence="6">
    <location>
        <begin position="469"/>
        <end position="490"/>
    </location>
</feature>
<evidence type="ECO:0000256" key="6">
    <source>
        <dbReference type="SAM" id="Phobius"/>
    </source>
</evidence>